<proteinExistence type="inferred from homology"/>
<dbReference type="InterPro" id="IPR023574">
    <property type="entry name" value="Ribosomal_uL4_dom_sf"/>
</dbReference>
<protein>
    <recommendedName>
        <fullName evidence="6">50S ribosomal protein L4</fullName>
    </recommendedName>
</protein>
<gene>
    <name evidence="5" type="ORF">METZ01_LOCUS105195</name>
</gene>
<evidence type="ECO:0008006" key="6">
    <source>
        <dbReference type="Google" id="ProtNLM"/>
    </source>
</evidence>
<reference evidence="5" key="1">
    <citation type="submission" date="2018-05" db="EMBL/GenBank/DDBJ databases">
        <authorList>
            <person name="Lanie J.A."/>
            <person name="Ng W.-L."/>
            <person name="Kazmierczak K.M."/>
            <person name="Andrzejewski T.M."/>
            <person name="Davidsen T.M."/>
            <person name="Wayne K.J."/>
            <person name="Tettelin H."/>
            <person name="Glass J.I."/>
            <person name="Rusch D."/>
            <person name="Podicherti R."/>
            <person name="Tsui H.-C.T."/>
            <person name="Winkler M.E."/>
        </authorList>
    </citation>
    <scope>NUCLEOTIDE SEQUENCE</scope>
</reference>
<dbReference type="Pfam" id="PF00573">
    <property type="entry name" value="Ribosomal_L4"/>
    <property type="match status" value="1"/>
</dbReference>
<dbReference type="AlphaFoldDB" id="A0A381WJ78"/>
<dbReference type="PANTHER" id="PTHR10746:SF6">
    <property type="entry name" value="LARGE RIBOSOMAL SUBUNIT PROTEIN UL4M"/>
    <property type="match status" value="1"/>
</dbReference>
<name>A0A381WJ78_9ZZZZ</name>
<evidence type="ECO:0000256" key="1">
    <source>
        <dbReference type="ARBA" id="ARBA00010528"/>
    </source>
</evidence>
<dbReference type="InterPro" id="IPR002136">
    <property type="entry name" value="Ribosomal_uL4"/>
</dbReference>
<feature type="region of interest" description="Disordered" evidence="4">
    <location>
        <begin position="49"/>
        <end position="77"/>
    </location>
</feature>
<dbReference type="InterPro" id="IPR013005">
    <property type="entry name" value="Ribosomal_uL4-like"/>
</dbReference>
<dbReference type="GO" id="GO:0005840">
    <property type="term" value="C:ribosome"/>
    <property type="evidence" value="ECO:0007669"/>
    <property type="project" value="UniProtKB-KW"/>
</dbReference>
<dbReference type="GO" id="GO:0003735">
    <property type="term" value="F:structural constituent of ribosome"/>
    <property type="evidence" value="ECO:0007669"/>
    <property type="project" value="InterPro"/>
</dbReference>
<evidence type="ECO:0000256" key="4">
    <source>
        <dbReference type="SAM" id="MobiDB-lite"/>
    </source>
</evidence>
<feature type="compositionally biased region" description="Polar residues" evidence="4">
    <location>
        <begin position="49"/>
        <end position="60"/>
    </location>
</feature>
<dbReference type="EMBL" id="UINC01011925">
    <property type="protein sequence ID" value="SVA52341.1"/>
    <property type="molecule type" value="Genomic_DNA"/>
</dbReference>
<dbReference type="SUPFAM" id="SSF52166">
    <property type="entry name" value="Ribosomal protein L4"/>
    <property type="match status" value="1"/>
</dbReference>
<dbReference type="HAMAP" id="MF_01328_B">
    <property type="entry name" value="Ribosomal_uL4_B"/>
    <property type="match status" value="1"/>
</dbReference>
<keyword evidence="3" id="KW-0687">Ribonucleoprotein</keyword>
<accession>A0A381WJ78</accession>
<dbReference type="GO" id="GO:0006412">
    <property type="term" value="P:translation"/>
    <property type="evidence" value="ECO:0007669"/>
    <property type="project" value="InterPro"/>
</dbReference>
<keyword evidence="2" id="KW-0689">Ribosomal protein</keyword>
<dbReference type="GO" id="GO:1990904">
    <property type="term" value="C:ribonucleoprotein complex"/>
    <property type="evidence" value="ECO:0007669"/>
    <property type="project" value="UniProtKB-KW"/>
</dbReference>
<organism evidence="5">
    <name type="scientific">marine metagenome</name>
    <dbReference type="NCBI Taxonomy" id="408172"/>
    <lineage>
        <taxon>unclassified sequences</taxon>
        <taxon>metagenomes</taxon>
        <taxon>ecological metagenomes</taxon>
    </lineage>
</organism>
<dbReference type="NCBIfam" id="TIGR03953">
    <property type="entry name" value="rplD_bact"/>
    <property type="match status" value="1"/>
</dbReference>
<sequence>MPQLDVLDVKNNKVGDVDADPAVFDAKVNNHLVKQYVVLQRATRRLGTASTKSNYGQLSGSGKKPWRQKGTGRARVGKTRSALWRGGLTIFGPTPRDYSFKMNKKARRQAVRSALTECLRGNHIAVIDKITLDNPKTKEAVQVIKALGLPEKTLFVTAEKNKNLELAVRNLPTVNVLPVEGVNVYDLLFHEKIVCTSEAVKKLGERLG</sequence>
<evidence type="ECO:0000256" key="2">
    <source>
        <dbReference type="ARBA" id="ARBA00022980"/>
    </source>
</evidence>
<feature type="compositionally biased region" description="Basic residues" evidence="4">
    <location>
        <begin position="64"/>
        <end position="77"/>
    </location>
</feature>
<dbReference type="PANTHER" id="PTHR10746">
    <property type="entry name" value="50S RIBOSOMAL PROTEIN L4"/>
    <property type="match status" value="1"/>
</dbReference>
<evidence type="ECO:0000313" key="5">
    <source>
        <dbReference type="EMBL" id="SVA52341.1"/>
    </source>
</evidence>
<comment type="similarity">
    <text evidence="1">Belongs to the universal ribosomal protein uL4 family.</text>
</comment>
<evidence type="ECO:0000256" key="3">
    <source>
        <dbReference type="ARBA" id="ARBA00023274"/>
    </source>
</evidence>
<dbReference type="Gene3D" id="3.40.1370.10">
    <property type="match status" value="1"/>
</dbReference>